<comment type="caution">
    <text evidence="3">The sequence shown here is derived from an EMBL/GenBank/DDBJ whole genome shotgun (WGS) entry which is preliminary data.</text>
</comment>
<keyword evidence="2" id="KW-1133">Transmembrane helix</keyword>
<accession>A0ABY2RUV2</accession>
<evidence type="ECO:0000256" key="2">
    <source>
        <dbReference type="SAM" id="Phobius"/>
    </source>
</evidence>
<organism evidence="3 4">
    <name type="scientific">Prauserella endophytica</name>
    <dbReference type="NCBI Taxonomy" id="1592324"/>
    <lineage>
        <taxon>Bacteria</taxon>
        <taxon>Bacillati</taxon>
        <taxon>Actinomycetota</taxon>
        <taxon>Actinomycetes</taxon>
        <taxon>Pseudonocardiales</taxon>
        <taxon>Pseudonocardiaceae</taxon>
        <taxon>Prauserella</taxon>
        <taxon>Prauserella coralliicola group</taxon>
    </lineage>
</organism>
<proteinExistence type="predicted"/>
<evidence type="ECO:0000313" key="4">
    <source>
        <dbReference type="Proteomes" id="UP000309992"/>
    </source>
</evidence>
<evidence type="ECO:0000313" key="3">
    <source>
        <dbReference type="EMBL" id="TKG61516.1"/>
    </source>
</evidence>
<keyword evidence="4" id="KW-1185">Reference proteome</keyword>
<dbReference type="EMBL" id="SWMS01000030">
    <property type="protein sequence ID" value="TKG61516.1"/>
    <property type="molecule type" value="Genomic_DNA"/>
</dbReference>
<dbReference type="InterPro" id="IPR049978">
    <property type="entry name" value="SCO6880-like"/>
</dbReference>
<dbReference type="NCBIfam" id="NF042935">
    <property type="entry name" value="SCO6880_fam"/>
    <property type="match status" value="1"/>
</dbReference>
<feature type="compositionally biased region" description="Basic and acidic residues" evidence="1">
    <location>
        <begin position="400"/>
        <end position="420"/>
    </location>
</feature>
<feature type="transmembrane region" description="Helical" evidence="2">
    <location>
        <begin position="49"/>
        <end position="67"/>
    </location>
</feature>
<dbReference type="Proteomes" id="UP000309992">
    <property type="component" value="Unassembled WGS sequence"/>
</dbReference>
<gene>
    <name evidence="3" type="ORF">FCN18_33285</name>
</gene>
<evidence type="ECO:0008006" key="5">
    <source>
        <dbReference type="Google" id="ProtNLM"/>
    </source>
</evidence>
<keyword evidence="2" id="KW-0472">Membrane</keyword>
<dbReference type="RefSeq" id="WP_137096992.1">
    <property type="nucleotide sequence ID" value="NZ_SWMS01000030.1"/>
</dbReference>
<evidence type="ECO:0000256" key="1">
    <source>
        <dbReference type="SAM" id="MobiDB-lite"/>
    </source>
</evidence>
<sequence>MSTQTVTYGHWRRARGLGIGQLSMGQTLTLFGCILVPLLWIYLFGIVSALPAVGVATVTTLLLVVRVRGTTPADVIMRAARFGLARSKRWSDLSGGVLTDHPRRHDLPGVMAPMVPLSADDGRGGKQGLLWHRRSGYLTVVLPVSPLGIELADPREAEQWVANWGGFLADLGYRPMVRHVAVTVDTYPSGGATSRDYIAERIQPDSPPAAQAVMRELIQMTPASIADVDTRISITFDPAAANPKPQNLLDAVAEVTRWLPGIEQMLGPCGIALTGRLTAQQLVASLRTAYDPASRADVSRASSTPQAGELVRWEEAGPVRAGEEWDYWRHDSAVSVAWALSEAPRQAVMSRVLLPLVAPGPYARRVTLLYEPFPAEEAAARLEAEVTNTAVRRLWRSKTKRDETQRDRDDEARAMQATREESAGAGVGRFTLYASTSVPSVDQLPAAIADVEQRAGQAKIRLRRLRGAHAAGFAAALGMGINPTVLATKAHR</sequence>
<name>A0ABY2RUV2_9PSEU</name>
<feature type="region of interest" description="Disordered" evidence="1">
    <location>
        <begin position="397"/>
        <end position="420"/>
    </location>
</feature>
<protein>
    <recommendedName>
        <fullName evidence="5">PrgI family protein</fullName>
    </recommendedName>
</protein>
<feature type="transmembrane region" description="Helical" evidence="2">
    <location>
        <begin position="22"/>
        <end position="43"/>
    </location>
</feature>
<reference evidence="3 4" key="1">
    <citation type="journal article" date="2015" name="Antonie Van Leeuwenhoek">
        <title>Prauserella endophytica sp. nov., an endophytic actinobacterium isolated from Tamarix taklamakanensis.</title>
        <authorList>
            <person name="Liu J.M."/>
            <person name="Habden X."/>
            <person name="Guo L."/>
            <person name="Tuo L."/>
            <person name="Jiang Z.K."/>
            <person name="Liu S.W."/>
            <person name="Liu X.F."/>
            <person name="Chen L."/>
            <person name="Li R.F."/>
            <person name="Zhang Y.Q."/>
            <person name="Sun C.H."/>
        </authorList>
    </citation>
    <scope>NUCLEOTIDE SEQUENCE [LARGE SCALE GENOMIC DNA]</scope>
    <source>
        <strain evidence="3 4">CGMCC 4.7182</strain>
    </source>
</reference>
<keyword evidence="2" id="KW-0812">Transmembrane</keyword>